<dbReference type="Pfam" id="PF01420">
    <property type="entry name" value="Methylase_S"/>
    <property type="match status" value="2"/>
</dbReference>
<proteinExistence type="inferred from homology"/>
<dbReference type="Proteomes" id="UP000520156">
    <property type="component" value="Unassembled WGS sequence"/>
</dbReference>
<dbReference type="InterPro" id="IPR052021">
    <property type="entry name" value="Type-I_RS_S_subunit"/>
</dbReference>
<evidence type="ECO:0000313" key="5">
    <source>
        <dbReference type="EMBL" id="MBC2651355.1"/>
    </source>
</evidence>
<organism evidence="5 6">
    <name type="scientific">Novosphingobium aerophilum</name>
    <dbReference type="NCBI Taxonomy" id="2839843"/>
    <lineage>
        <taxon>Bacteria</taxon>
        <taxon>Pseudomonadati</taxon>
        <taxon>Pseudomonadota</taxon>
        <taxon>Alphaproteobacteria</taxon>
        <taxon>Sphingomonadales</taxon>
        <taxon>Sphingomonadaceae</taxon>
        <taxon>Novosphingobium</taxon>
    </lineage>
</organism>
<keyword evidence="2" id="KW-0680">Restriction system</keyword>
<keyword evidence="5" id="KW-0378">Hydrolase</keyword>
<dbReference type="SUPFAM" id="SSF116734">
    <property type="entry name" value="DNA methylase specificity domain"/>
    <property type="match status" value="2"/>
</dbReference>
<dbReference type="Gene3D" id="3.90.220.20">
    <property type="entry name" value="DNA methylase specificity domains"/>
    <property type="match status" value="2"/>
</dbReference>
<dbReference type="GO" id="GO:0003677">
    <property type="term" value="F:DNA binding"/>
    <property type="evidence" value="ECO:0007669"/>
    <property type="project" value="UniProtKB-KW"/>
</dbReference>
<gene>
    <name evidence="5" type="ORF">H7F49_06535</name>
</gene>
<comment type="caution">
    <text evidence="5">The sequence shown here is derived from an EMBL/GenBank/DDBJ whole genome shotgun (WGS) entry which is preliminary data.</text>
</comment>
<dbReference type="PANTHER" id="PTHR30408">
    <property type="entry name" value="TYPE-1 RESTRICTION ENZYME ECOKI SPECIFICITY PROTEIN"/>
    <property type="match status" value="1"/>
</dbReference>
<evidence type="ECO:0000256" key="2">
    <source>
        <dbReference type="ARBA" id="ARBA00022747"/>
    </source>
</evidence>
<evidence type="ECO:0000256" key="3">
    <source>
        <dbReference type="ARBA" id="ARBA00023125"/>
    </source>
</evidence>
<reference evidence="5 6" key="1">
    <citation type="submission" date="2020-08" db="EMBL/GenBank/DDBJ databases">
        <title>The genome sequence of Novosphingobium flavum 4Y4.</title>
        <authorList>
            <person name="Liu Y."/>
        </authorList>
    </citation>
    <scope>NUCLEOTIDE SEQUENCE [LARGE SCALE GENOMIC DNA]</scope>
    <source>
        <strain evidence="5 6">4Y4</strain>
    </source>
</reference>
<evidence type="ECO:0000259" key="4">
    <source>
        <dbReference type="Pfam" id="PF01420"/>
    </source>
</evidence>
<dbReference type="InterPro" id="IPR000055">
    <property type="entry name" value="Restrct_endonuc_typeI_TRD"/>
</dbReference>
<dbReference type="InterPro" id="IPR044946">
    <property type="entry name" value="Restrct_endonuc_typeI_TRD_sf"/>
</dbReference>
<name>A0A7X1F6L1_9SPHN</name>
<accession>A0A7X1F6L1</accession>
<dbReference type="RefSeq" id="WP_185682770.1">
    <property type="nucleotide sequence ID" value="NZ_JACLAU010000006.1"/>
</dbReference>
<keyword evidence="5" id="KW-0540">Nuclease</keyword>
<feature type="domain" description="Type I restriction modification DNA specificity" evidence="4">
    <location>
        <begin position="16"/>
        <end position="191"/>
    </location>
</feature>
<evidence type="ECO:0000256" key="1">
    <source>
        <dbReference type="ARBA" id="ARBA00010923"/>
    </source>
</evidence>
<dbReference type="CDD" id="cd17282">
    <property type="entry name" value="RMtype1_S_Eco16444ORF1681_TRD1-CR1_like"/>
    <property type="match status" value="1"/>
</dbReference>
<dbReference type="PANTHER" id="PTHR30408:SF12">
    <property type="entry name" value="TYPE I RESTRICTION ENZYME MJAVIII SPECIFICITY SUBUNIT"/>
    <property type="match status" value="1"/>
</dbReference>
<keyword evidence="5" id="KW-0255">Endonuclease</keyword>
<sequence length="420" mass="44865">MSSDVAELERPTDSLPDGWRSFRLGDVADISRGTSWGSDNERRDPVDGALPVLGIRNVQARLEIDDLLWLHGLKPSAIASSTVQTGDILMVGSNGNPARIGNAVQVDEPGRYLYASLLFGLRPRREAVDPDFLYFAVVAPGVQTAISDAVQGTTGLSNLKITTLRDLPIDLPPLDEQRRIAEVLRSVDEAIAAADAVASSLLRASKTMRHDLLNVAPDGTVIDLPPDWTVLPLEALASVERGKFSIRPRNDPRYFGGSTPFIQTGDITAAGDYITRHTQTLNDLGVGVSRVFAAGTIMTTIAANIGDFAIAAYPVACPDSVVGIEANPDVNPFWLYSVLTCFKAALDRAATQNAQKNINLQTLRPLQIPVPPPSVMIELAETLAAAADVAMQAKASVANLTATKQALMSDLLSGRVRVPA</sequence>
<keyword evidence="3" id="KW-0238">DNA-binding</keyword>
<dbReference type="GO" id="GO:0004519">
    <property type="term" value="F:endonuclease activity"/>
    <property type="evidence" value="ECO:0007669"/>
    <property type="project" value="UniProtKB-KW"/>
</dbReference>
<keyword evidence="6" id="KW-1185">Reference proteome</keyword>
<comment type="similarity">
    <text evidence="1">Belongs to the type-I restriction system S methylase family.</text>
</comment>
<protein>
    <submittedName>
        <fullName evidence="5">Restriction endonuclease subunit S</fullName>
    </submittedName>
</protein>
<dbReference type="AlphaFoldDB" id="A0A7X1F6L1"/>
<feature type="domain" description="Type I restriction modification DNA specificity" evidence="4">
    <location>
        <begin position="227"/>
        <end position="373"/>
    </location>
</feature>
<dbReference type="GO" id="GO:0009307">
    <property type="term" value="P:DNA restriction-modification system"/>
    <property type="evidence" value="ECO:0007669"/>
    <property type="project" value="UniProtKB-KW"/>
</dbReference>
<evidence type="ECO:0000313" key="6">
    <source>
        <dbReference type="Proteomes" id="UP000520156"/>
    </source>
</evidence>
<dbReference type="EMBL" id="JACLAU010000006">
    <property type="protein sequence ID" value="MBC2651355.1"/>
    <property type="molecule type" value="Genomic_DNA"/>
</dbReference>